<dbReference type="EMBL" id="FQXU01000003">
    <property type="protein sequence ID" value="SHH57551.1"/>
    <property type="molecule type" value="Genomic_DNA"/>
</dbReference>
<accession>A0A1M5U3X2</accession>
<proteinExistence type="predicted"/>
<protein>
    <submittedName>
        <fullName evidence="2">Uncharacterized protein</fullName>
    </submittedName>
</protein>
<name>A0A1M5U3X2_9CLOT</name>
<organism evidence="2 3">
    <name type="scientific">Clostridium intestinale DSM 6191</name>
    <dbReference type="NCBI Taxonomy" id="1121320"/>
    <lineage>
        <taxon>Bacteria</taxon>
        <taxon>Bacillati</taxon>
        <taxon>Bacillota</taxon>
        <taxon>Clostridia</taxon>
        <taxon>Eubacteriales</taxon>
        <taxon>Clostridiaceae</taxon>
        <taxon>Clostridium</taxon>
    </lineage>
</organism>
<feature type="coiled-coil region" evidence="1">
    <location>
        <begin position="136"/>
        <end position="163"/>
    </location>
</feature>
<dbReference type="AlphaFoldDB" id="A0A1M5U3X2"/>
<sequence>MENYLKLEPIYAELNRVTNEKAEELIKELKITCNTYKDLYSKLDLFDKQIRFTRDSNKFVNAALIAESKRLLDKEVNDLPLSKAFVENSNEIVNNKSSIDREVKKALSVASEKGILIEIDPESYLGIEIMKQSKSIINQNSEVRDLKREIKELKKIMVEKISNRNL</sequence>
<keyword evidence="1" id="KW-0175">Coiled coil</keyword>
<reference evidence="2 3" key="1">
    <citation type="submission" date="2016-11" db="EMBL/GenBank/DDBJ databases">
        <authorList>
            <person name="Jaros S."/>
            <person name="Januszkiewicz K."/>
            <person name="Wedrychowicz H."/>
        </authorList>
    </citation>
    <scope>NUCLEOTIDE SEQUENCE [LARGE SCALE GENOMIC DNA]</scope>
    <source>
        <strain evidence="2 3">DSM 6191</strain>
    </source>
</reference>
<evidence type="ECO:0000313" key="3">
    <source>
        <dbReference type="Proteomes" id="UP000184241"/>
    </source>
</evidence>
<dbReference type="RefSeq" id="WP_073016187.1">
    <property type="nucleotide sequence ID" value="NZ_FQXU01000003.1"/>
</dbReference>
<evidence type="ECO:0000313" key="2">
    <source>
        <dbReference type="EMBL" id="SHH57551.1"/>
    </source>
</evidence>
<gene>
    <name evidence="2" type="ORF">SAMN02745941_00397</name>
</gene>
<evidence type="ECO:0000256" key="1">
    <source>
        <dbReference type="SAM" id="Coils"/>
    </source>
</evidence>
<dbReference type="Proteomes" id="UP000184241">
    <property type="component" value="Unassembled WGS sequence"/>
</dbReference>